<reference evidence="1" key="1">
    <citation type="submission" date="2020-05" db="EMBL/GenBank/DDBJ databases">
        <authorList>
            <person name="Chiriac C."/>
            <person name="Salcher M."/>
            <person name="Ghai R."/>
            <person name="Kavagutti S V."/>
        </authorList>
    </citation>
    <scope>NUCLEOTIDE SEQUENCE</scope>
</reference>
<evidence type="ECO:0000313" key="1">
    <source>
        <dbReference type="EMBL" id="CAB4604178.1"/>
    </source>
</evidence>
<gene>
    <name evidence="1" type="ORF">UFOPK1808_00983</name>
</gene>
<accession>A0A6J6H5W7</accession>
<name>A0A6J6H5W7_9ZZZZ</name>
<dbReference type="AlphaFoldDB" id="A0A6J6H5W7"/>
<organism evidence="1">
    <name type="scientific">freshwater metagenome</name>
    <dbReference type="NCBI Taxonomy" id="449393"/>
    <lineage>
        <taxon>unclassified sequences</taxon>
        <taxon>metagenomes</taxon>
        <taxon>ecological metagenomes</taxon>
    </lineage>
</organism>
<dbReference type="EMBL" id="CAEZUL010000113">
    <property type="protein sequence ID" value="CAB4604178.1"/>
    <property type="molecule type" value="Genomic_DNA"/>
</dbReference>
<protein>
    <submittedName>
        <fullName evidence="1">Unannotated protein</fullName>
    </submittedName>
</protein>
<proteinExistence type="predicted"/>
<sequence>MKRISVLLATSLLLAIPAASTSAAPTADQVNPVVLNGENGMLDISIFQGSSTGATTAPMSGTISIKVCAGTDCETYTPYYMSSYEANSAHRWLSVNLTIAERFNKAAVTVQAPIDITDPSKGWSKPSNAVTGWTDAAAWYRSQTGRPPLQVLFGTLDATTMTKADLCANYDPTKTYTSTISAYQQMDISGYTSAKYDLYYKGAIERTVDLSSSLTSGTGTANAIPACGANAFSPFSMTRIEGLSAGRAYKLVYTITGAGKPELNATLDFVTTGGCPSGDITNSSPPRSWSYGVTDDDGVLFSYISSGVAKWRLESILGKRIAPIYNSPSKVAPFNGLLHLIKTSTEKWKYVPSIDNWAKVVENAESMSTKAVLDNTVFSGCTATQVKTTLAIDETVTPAASQACVIEANVVKPTAVGPCYVKATVDNTSVSASGVRRFATPATVSMNYSFSSISAVTTTSTASTMPVSTPTAATTSSAPTVRVARTLSGKSLASYAKLKVASTSRISLRVISSSTKICKVTGTSVKGLKAGTCKVTVSVKPKSGATKSKTVSFKVTK</sequence>